<gene>
    <name evidence="3" type="ORF">DGAL_LOCUS14093</name>
</gene>
<dbReference type="GO" id="GO:0043539">
    <property type="term" value="F:protein serine/threonine kinase activator activity"/>
    <property type="evidence" value="ECO:0007669"/>
    <property type="project" value="InterPro"/>
</dbReference>
<sequence>MSCCPGCWCRITYYQRHEMATSDQSDGCNQEVDVAKNDSSKGVGQLESYNIIKSFGQCFDSGVVLLATKKVSHQSDSQSFLALRKYNLEDCHKEICRFLKEIWLMRNLSHENLLTCVDSFVIGHSLCIVTPLVDYGSALDLIQTHFSNGFPEVVIAGILRDVLHALVYLHSKGYIHRSVKASHILISSKGQVLLTGLRDAYCIVEKGRWQTAVFDYPIDAEQNFCWLSPEVLQQNLRGYCEKSDIYSLGITACELANGVAPFVDLPSTQLLINKLNGPPPQIWDCTTVPPPEHRIVLPNQPADSGVFDGVTACSNIDARLEAAYQRTFSRSFHRFTMLCVQLDPGLRPGSTQLLKHPFIQSIRKGSIVNWLEYLTMVPIPTIPKLSKSPTLGNEQAFQNAELESATYIHDKEDQHLSQDSIAWDFYD</sequence>
<name>A0A8J2S0Q1_9CRUS</name>
<dbReference type="PROSITE" id="PS50011">
    <property type="entry name" value="PROTEIN_KINASE_DOM"/>
    <property type="match status" value="1"/>
</dbReference>
<dbReference type="Gene3D" id="1.10.510.10">
    <property type="entry name" value="Transferase(Phosphotransferase) domain 1"/>
    <property type="match status" value="1"/>
</dbReference>
<dbReference type="Gene3D" id="3.30.200.20">
    <property type="entry name" value="Phosphorylase Kinase, domain 1"/>
    <property type="match status" value="1"/>
</dbReference>
<dbReference type="SUPFAM" id="SSF56112">
    <property type="entry name" value="Protein kinase-like (PK-like)"/>
    <property type="match status" value="1"/>
</dbReference>
<dbReference type="InterPro" id="IPR047173">
    <property type="entry name" value="STRAD_A/B-like"/>
</dbReference>
<feature type="domain" description="Protein kinase" evidence="2">
    <location>
        <begin position="49"/>
        <end position="359"/>
    </location>
</feature>
<dbReference type="GO" id="GO:0005524">
    <property type="term" value="F:ATP binding"/>
    <property type="evidence" value="ECO:0007669"/>
    <property type="project" value="InterPro"/>
</dbReference>
<dbReference type="Proteomes" id="UP000789390">
    <property type="component" value="Unassembled WGS sequence"/>
</dbReference>
<reference evidence="3" key="1">
    <citation type="submission" date="2021-11" db="EMBL/GenBank/DDBJ databases">
        <authorList>
            <person name="Schell T."/>
        </authorList>
    </citation>
    <scope>NUCLEOTIDE SEQUENCE</scope>
    <source>
        <strain evidence="3">M5</strain>
    </source>
</reference>
<dbReference type="OrthoDB" id="840771at2759"/>
<dbReference type="InterPro" id="IPR011009">
    <property type="entry name" value="Kinase-like_dom_sf"/>
</dbReference>
<proteinExistence type="inferred from homology"/>
<organism evidence="3 4">
    <name type="scientific">Daphnia galeata</name>
    <dbReference type="NCBI Taxonomy" id="27404"/>
    <lineage>
        <taxon>Eukaryota</taxon>
        <taxon>Metazoa</taxon>
        <taxon>Ecdysozoa</taxon>
        <taxon>Arthropoda</taxon>
        <taxon>Crustacea</taxon>
        <taxon>Branchiopoda</taxon>
        <taxon>Diplostraca</taxon>
        <taxon>Cladocera</taxon>
        <taxon>Anomopoda</taxon>
        <taxon>Daphniidae</taxon>
        <taxon>Daphnia</taxon>
    </lineage>
</organism>
<protein>
    <recommendedName>
        <fullName evidence="2">Protein kinase domain-containing protein</fullName>
    </recommendedName>
</protein>
<dbReference type="AlphaFoldDB" id="A0A8J2S0Q1"/>
<dbReference type="GO" id="GO:0006611">
    <property type="term" value="P:protein export from nucleus"/>
    <property type="evidence" value="ECO:0007669"/>
    <property type="project" value="TreeGrafter"/>
</dbReference>
<keyword evidence="4" id="KW-1185">Reference proteome</keyword>
<evidence type="ECO:0000313" key="4">
    <source>
        <dbReference type="Proteomes" id="UP000789390"/>
    </source>
</evidence>
<dbReference type="EMBL" id="CAKKLH010000303">
    <property type="protein sequence ID" value="CAH0110524.1"/>
    <property type="molecule type" value="Genomic_DNA"/>
</dbReference>
<comment type="similarity">
    <text evidence="1">Belongs to the protein kinase superfamily. STE Ser/Thr protein kinase family. STE20 subfamily.</text>
</comment>
<dbReference type="InterPro" id="IPR000719">
    <property type="entry name" value="Prot_kinase_dom"/>
</dbReference>
<dbReference type="CDD" id="cd08216">
    <property type="entry name" value="PK_STRAD"/>
    <property type="match status" value="1"/>
</dbReference>
<dbReference type="GO" id="GO:0004672">
    <property type="term" value="F:protein kinase activity"/>
    <property type="evidence" value="ECO:0007669"/>
    <property type="project" value="InterPro"/>
</dbReference>
<evidence type="ECO:0000259" key="2">
    <source>
        <dbReference type="PROSITE" id="PS50011"/>
    </source>
</evidence>
<accession>A0A8J2S0Q1</accession>
<dbReference type="PANTHER" id="PTHR48014:SF21">
    <property type="entry name" value="SERINE_THREONINE-PROTEIN KINASE FRAY2"/>
    <property type="match status" value="1"/>
</dbReference>
<dbReference type="GO" id="GO:1902554">
    <property type="term" value="C:serine/threonine protein kinase complex"/>
    <property type="evidence" value="ECO:0007669"/>
    <property type="project" value="TreeGrafter"/>
</dbReference>
<evidence type="ECO:0000313" key="3">
    <source>
        <dbReference type="EMBL" id="CAH0110524.1"/>
    </source>
</evidence>
<dbReference type="Pfam" id="PF00069">
    <property type="entry name" value="Pkinase"/>
    <property type="match status" value="1"/>
</dbReference>
<dbReference type="PANTHER" id="PTHR48014">
    <property type="entry name" value="SERINE/THREONINE-PROTEIN KINASE FRAY2"/>
    <property type="match status" value="1"/>
</dbReference>
<comment type="caution">
    <text evidence="3">The sequence shown here is derived from an EMBL/GenBank/DDBJ whole genome shotgun (WGS) entry which is preliminary data.</text>
</comment>
<evidence type="ECO:0000256" key="1">
    <source>
        <dbReference type="ARBA" id="ARBA00008874"/>
    </source>
</evidence>